<organism evidence="1 2">
    <name type="scientific">Loa loa</name>
    <name type="common">Eye worm</name>
    <name type="synonym">Filaria loa</name>
    <dbReference type="NCBI Taxonomy" id="7209"/>
    <lineage>
        <taxon>Eukaryota</taxon>
        <taxon>Metazoa</taxon>
        <taxon>Ecdysozoa</taxon>
        <taxon>Nematoda</taxon>
        <taxon>Chromadorea</taxon>
        <taxon>Rhabditida</taxon>
        <taxon>Spirurina</taxon>
        <taxon>Spiruromorpha</taxon>
        <taxon>Filarioidea</taxon>
        <taxon>Onchocercidae</taxon>
        <taxon>Loa</taxon>
    </lineage>
</organism>
<sequence length="86" mass="9419">MLEVTTVSSNRVSDGDVEGYIHKTREAEKVELQNSRGMLESLIRGTHCSLELMQLLKGHMVVGGAQTKGESVKTIKNETIAEDGDM</sequence>
<accession>A0A1I7VJX0</accession>
<reference evidence="2" key="2">
    <citation type="submission" date="2016-11" db="UniProtKB">
        <authorList>
            <consortium name="WormBaseParasite"/>
        </authorList>
    </citation>
    <scope>IDENTIFICATION</scope>
</reference>
<evidence type="ECO:0000313" key="1">
    <source>
        <dbReference type="Proteomes" id="UP000095285"/>
    </source>
</evidence>
<proteinExistence type="predicted"/>
<name>A0A1I7VJX0_LOALO</name>
<reference evidence="1" key="1">
    <citation type="submission" date="2012-04" db="EMBL/GenBank/DDBJ databases">
        <title>The Genome Sequence of Loa loa.</title>
        <authorList>
            <consortium name="The Broad Institute Genome Sequencing Platform"/>
            <consortium name="Broad Institute Genome Sequencing Center for Infectious Disease"/>
            <person name="Nutman T.B."/>
            <person name="Fink D.L."/>
            <person name="Russ C."/>
            <person name="Young S."/>
            <person name="Zeng Q."/>
            <person name="Gargeya S."/>
            <person name="Alvarado L."/>
            <person name="Berlin A."/>
            <person name="Chapman S.B."/>
            <person name="Chen Z."/>
            <person name="Freedman E."/>
            <person name="Gellesch M."/>
            <person name="Goldberg J."/>
            <person name="Griggs A."/>
            <person name="Gujja S."/>
            <person name="Heilman E.R."/>
            <person name="Heiman D."/>
            <person name="Howarth C."/>
            <person name="Mehta T."/>
            <person name="Neiman D."/>
            <person name="Pearson M."/>
            <person name="Roberts A."/>
            <person name="Saif S."/>
            <person name="Shea T."/>
            <person name="Shenoy N."/>
            <person name="Sisk P."/>
            <person name="Stolte C."/>
            <person name="Sykes S."/>
            <person name="White J."/>
            <person name="Yandava C."/>
            <person name="Haas B."/>
            <person name="Henn M.R."/>
            <person name="Nusbaum C."/>
            <person name="Birren B."/>
        </authorList>
    </citation>
    <scope>NUCLEOTIDE SEQUENCE [LARGE SCALE GENOMIC DNA]</scope>
</reference>
<dbReference type="WBParaSite" id="EN70_3386">
    <property type="protein sequence ID" value="EN70_3386"/>
    <property type="gene ID" value="EN70_3386"/>
</dbReference>
<dbReference type="Proteomes" id="UP000095285">
    <property type="component" value="Unassembled WGS sequence"/>
</dbReference>
<dbReference type="AlphaFoldDB" id="A0A1I7VJX0"/>
<protein>
    <submittedName>
        <fullName evidence="2">Ovule protein</fullName>
    </submittedName>
</protein>
<keyword evidence="1" id="KW-1185">Reference proteome</keyword>
<evidence type="ECO:0000313" key="2">
    <source>
        <dbReference type="WBParaSite" id="EN70_3386"/>
    </source>
</evidence>